<evidence type="ECO:0000313" key="13">
    <source>
        <dbReference type="EMBL" id="GIE03101.1"/>
    </source>
</evidence>
<evidence type="ECO:0000259" key="12">
    <source>
        <dbReference type="PROSITE" id="PS51173"/>
    </source>
</evidence>
<dbReference type="InterPro" id="IPR001919">
    <property type="entry name" value="CBD2"/>
</dbReference>
<protein>
    <recommendedName>
        <fullName evidence="3">cellulase</fullName>
        <ecNumber evidence="3">3.2.1.4</ecNumber>
    </recommendedName>
</protein>
<keyword evidence="4 11" id="KW-0732">Signal</keyword>
<reference evidence="13 14" key="1">
    <citation type="submission" date="2021-01" db="EMBL/GenBank/DDBJ databases">
        <title>Whole genome shotgun sequence of Actinoplanes durhamensis NBRC 14914.</title>
        <authorList>
            <person name="Komaki H."/>
            <person name="Tamura T."/>
        </authorList>
    </citation>
    <scope>NUCLEOTIDE SEQUENCE [LARGE SCALE GENOMIC DNA]</scope>
    <source>
        <strain evidence="13 14">NBRC 14914</strain>
    </source>
</reference>
<dbReference type="SUPFAM" id="SSF49384">
    <property type="entry name" value="Carbohydrate-binding domain"/>
    <property type="match status" value="1"/>
</dbReference>
<name>A0ABQ3YZT6_9ACTN</name>
<dbReference type="PANTHER" id="PTHR31297">
    <property type="entry name" value="GLUCAN ENDO-1,6-BETA-GLUCOSIDASE B"/>
    <property type="match status" value="1"/>
</dbReference>
<dbReference type="PROSITE" id="PS51173">
    <property type="entry name" value="CBM2"/>
    <property type="match status" value="1"/>
</dbReference>
<feature type="chain" id="PRO_5046105653" description="cellulase" evidence="11">
    <location>
        <begin position="27"/>
        <end position="691"/>
    </location>
</feature>
<keyword evidence="6" id="KW-0136">Cellulose degradation</keyword>
<feature type="region of interest" description="Disordered" evidence="10">
    <location>
        <begin position="141"/>
        <end position="166"/>
    </location>
</feature>
<keyword evidence="5" id="KW-0378">Hydrolase</keyword>
<dbReference type="Gene3D" id="3.20.20.80">
    <property type="entry name" value="Glycosidases"/>
    <property type="match status" value="1"/>
</dbReference>
<keyword evidence="8" id="KW-0326">Glycosidase</keyword>
<sequence length="691" mass="72735">MTRISRGRRLALAGLAAALTAGGIAAATTSAGAAAAGCKVDYKVGSQWSGGFTANVAITNLGDALSGWKLTWAYANGQAVTQAWNATVTQAGTAVTATNASYNGNVASGGSVSFGFNGSWTGSNPVPTAFTLNGTACTGATATTAPTTTPTTAPTTAPTTTPPAGNAEATVAAMQPGWNLGNSFDATGADETSWGNPKVTQALLDGVKAQGFKSIRIPVTWGQHQGAAPAYTIDSAYLTRVKEVVDQALADGFYVMINIHHDSWQWINTMPASHDTVLTRYNATWTQIATAFRDEPAKLVFESVNEPQFTDEAQAPALLNELNTSFRTIVRNSGGTNATRLLVLPTLNTSADQAKLDSLATTIAALGDRNVAATVHYYGYWPFSVNVAGTTTFDATTQADLVGYLDRANAAFTAKGIPVILGEYGLLGFDTAIGAIEQGEKLKFFEYLGYYARQKKITTMLWDNGQHFDRTSLVWHDPELYGQIKSSWTTRSGTASTDQIFLPKSGTIPARTITLNLNGTTFTALRQNGKNLVQGTDYSLSGDQLTLTAAALTRLTGSRAYGVNAQLSVVFSAGVPWRLDIRTSDIPVLAAATGTTSAFAIPTTFRGDVLATMEAKYADGTNAGPQNWTPFKEFGANLTPDYTAGTIGLTSTFFGEVTDGSKVTLTLHFWSGATVTYYVTRSGTAVAGTLS</sequence>
<feature type="domain" description="CBM2" evidence="12">
    <location>
        <begin position="31"/>
        <end position="140"/>
    </location>
</feature>
<comment type="similarity">
    <text evidence="2">Belongs to the glycosyl hydrolase 5 (cellulase A) family.</text>
</comment>
<comment type="catalytic activity">
    <reaction evidence="1">
        <text>Endohydrolysis of (1-&gt;4)-beta-D-glucosidic linkages in cellulose, lichenin and cereal beta-D-glucans.</text>
        <dbReference type="EC" id="3.2.1.4"/>
    </reaction>
</comment>
<dbReference type="InterPro" id="IPR008965">
    <property type="entry name" value="CBM2/CBM3_carb-bd_dom_sf"/>
</dbReference>
<evidence type="ECO:0000256" key="9">
    <source>
        <dbReference type="ARBA" id="ARBA00023326"/>
    </source>
</evidence>
<dbReference type="InterPro" id="IPR005102">
    <property type="entry name" value="Carbo-bd_X2"/>
</dbReference>
<dbReference type="InterPro" id="IPR006311">
    <property type="entry name" value="TAT_signal"/>
</dbReference>
<dbReference type="InterPro" id="IPR014756">
    <property type="entry name" value="Ig_E-set"/>
</dbReference>
<evidence type="ECO:0000313" key="14">
    <source>
        <dbReference type="Proteomes" id="UP000637628"/>
    </source>
</evidence>
<dbReference type="Gene3D" id="2.60.40.10">
    <property type="entry name" value="Immunoglobulins"/>
    <property type="match status" value="1"/>
</dbReference>
<organism evidence="13 14">
    <name type="scientific">Paractinoplanes durhamensis</name>
    <dbReference type="NCBI Taxonomy" id="113563"/>
    <lineage>
        <taxon>Bacteria</taxon>
        <taxon>Bacillati</taxon>
        <taxon>Actinomycetota</taxon>
        <taxon>Actinomycetes</taxon>
        <taxon>Micromonosporales</taxon>
        <taxon>Micromonosporaceae</taxon>
        <taxon>Paractinoplanes</taxon>
    </lineage>
</organism>
<keyword evidence="14" id="KW-1185">Reference proteome</keyword>
<dbReference type="EC" id="3.2.1.4" evidence="3"/>
<dbReference type="InterPro" id="IPR017853">
    <property type="entry name" value="GH"/>
</dbReference>
<dbReference type="Pfam" id="PF00150">
    <property type="entry name" value="Cellulase"/>
    <property type="match status" value="1"/>
</dbReference>
<evidence type="ECO:0000256" key="5">
    <source>
        <dbReference type="ARBA" id="ARBA00022801"/>
    </source>
</evidence>
<evidence type="ECO:0000256" key="6">
    <source>
        <dbReference type="ARBA" id="ARBA00023001"/>
    </source>
</evidence>
<evidence type="ECO:0000256" key="8">
    <source>
        <dbReference type="ARBA" id="ARBA00023295"/>
    </source>
</evidence>
<dbReference type="Gene3D" id="2.60.40.290">
    <property type="match status" value="1"/>
</dbReference>
<dbReference type="Pfam" id="PF03442">
    <property type="entry name" value="CBM_X2"/>
    <property type="match status" value="1"/>
</dbReference>
<dbReference type="Pfam" id="PF00553">
    <property type="entry name" value="CBM_2"/>
    <property type="match status" value="1"/>
</dbReference>
<evidence type="ECO:0000256" key="10">
    <source>
        <dbReference type="SAM" id="MobiDB-lite"/>
    </source>
</evidence>
<evidence type="ECO:0000256" key="11">
    <source>
        <dbReference type="SAM" id="SignalP"/>
    </source>
</evidence>
<dbReference type="InterPro" id="IPR013783">
    <property type="entry name" value="Ig-like_fold"/>
</dbReference>
<dbReference type="InterPro" id="IPR012291">
    <property type="entry name" value="CBM2_carb-bd_dom_sf"/>
</dbReference>
<dbReference type="SUPFAM" id="SSF51445">
    <property type="entry name" value="(Trans)glycosidases"/>
    <property type="match status" value="1"/>
</dbReference>
<dbReference type="SMART" id="SM00637">
    <property type="entry name" value="CBD_II"/>
    <property type="match status" value="1"/>
</dbReference>
<dbReference type="RefSeq" id="WP_203728815.1">
    <property type="nucleotide sequence ID" value="NZ_BAAATX010000010.1"/>
</dbReference>
<dbReference type="InterPro" id="IPR050386">
    <property type="entry name" value="Glycosyl_hydrolase_5"/>
</dbReference>
<dbReference type="SUPFAM" id="SSF81296">
    <property type="entry name" value="E set domains"/>
    <property type="match status" value="1"/>
</dbReference>
<evidence type="ECO:0000256" key="7">
    <source>
        <dbReference type="ARBA" id="ARBA00023277"/>
    </source>
</evidence>
<dbReference type="InterPro" id="IPR040946">
    <property type="entry name" value="CBM46"/>
</dbReference>
<keyword evidence="9" id="KW-0624">Polysaccharide degradation</keyword>
<comment type="caution">
    <text evidence="13">The sequence shown here is derived from an EMBL/GenBank/DDBJ whole genome shotgun (WGS) entry which is preliminary data.</text>
</comment>
<dbReference type="PROSITE" id="PS51318">
    <property type="entry name" value="TAT"/>
    <property type="match status" value="1"/>
</dbReference>
<evidence type="ECO:0000256" key="3">
    <source>
        <dbReference type="ARBA" id="ARBA00012601"/>
    </source>
</evidence>
<keyword evidence="7" id="KW-0119">Carbohydrate metabolism</keyword>
<dbReference type="PANTHER" id="PTHR31297:SF41">
    <property type="entry name" value="ENDOGLUCANASE, PUTATIVE (AFU_ORTHOLOGUE AFUA_5G01830)-RELATED"/>
    <property type="match status" value="1"/>
</dbReference>
<evidence type="ECO:0000256" key="4">
    <source>
        <dbReference type="ARBA" id="ARBA00022729"/>
    </source>
</evidence>
<gene>
    <name evidence="13" type="ORF">Adu01nite_44510</name>
</gene>
<dbReference type="Proteomes" id="UP000637628">
    <property type="component" value="Unassembled WGS sequence"/>
</dbReference>
<proteinExistence type="inferred from homology"/>
<evidence type="ECO:0000256" key="1">
    <source>
        <dbReference type="ARBA" id="ARBA00000966"/>
    </source>
</evidence>
<dbReference type="Pfam" id="PF18448">
    <property type="entry name" value="CBM46"/>
    <property type="match status" value="1"/>
</dbReference>
<feature type="signal peptide" evidence="11">
    <location>
        <begin position="1"/>
        <end position="26"/>
    </location>
</feature>
<evidence type="ECO:0000256" key="2">
    <source>
        <dbReference type="ARBA" id="ARBA00005641"/>
    </source>
</evidence>
<dbReference type="EMBL" id="BOML01000035">
    <property type="protein sequence ID" value="GIE03101.1"/>
    <property type="molecule type" value="Genomic_DNA"/>
</dbReference>
<dbReference type="InterPro" id="IPR001547">
    <property type="entry name" value="Glyco_hydro_5"/>
</dbReference>
<accession>A0ABQ3YZT6</accession>